<evidence type="ECO:0000313" key="6">
    <source>
        <dbReference type="Proteomes" id="UP001596044"/>
    </source>
</evidence>
<reference evidence="6" key="1">
    <citation type="journal article" date="2019" name="Int. J. Syst. Evol. Microbiol.">
        <title>The Global Catalogue of Microorganisms (GCM) 10K type strain sequencing project: providing services to taxonomists for standard genome sequencing and annotation.</title>
        <authorList>
            <consortium name="The Broad Institute Genomics Platform"/>
            <consortium name="The Broad Institute Genome Sequencing Center for Infectious Disease"/>
            <person name="Wu L."/>
            <person name="Ma J."/>
        </authorList>
    </citation>
    <scope>NUCLEOTIDE SEQUENCE [LARGE SCALE GENOMIC DNA]</scope>
    <source>
        <strain evidence="6">KACC 11904</strain>
    </source>
</reference>
<gene>
    <name evidence="5" type="ORF">ACFPOG_21225</name>
</gene>
<dbReference type="RefSeq" id="WP_270878937.1">
    <property type="nucleotide sequence ID" value="NZ_JAQFVF010000022.1"/>
</dbReference>
<dbReference type="Pfam" id="PF00196">
    <property type="entry name" value="GerE"/>
    <property type="match status" value="1"/>
</dbReference>
<evidence type="ECO:0000256" key="3">
    <source>
        <dbReference type="ARBA" id="ARBA00023163"/>
    </source>
</evidence>
<dbReference type="PANTHER" id="PTHR44688">
    <property type="entry name" value="DNA-BINDING TRANSCRIPTIONAL ACTIVATOR DEVR_DOSR"/>
    <property type="match status" value="1"/>
</dbReference>
<evidence type="ECO:0000256" key="2">
    <source>
        <dbReference type="ARBA" id="ARBA00023125"/>
    </source>
</evidence>
<dbReference type="EMBL" id="JBHSMJ010000029">
    <property type="protein sequence ID" value="MFC5450780.1"/>
    <property type="molecule type" value="Genomic_DNA"/>
</dbReference>
<dbReference type="SUPFAM" id="SSF46894">
    <property type="entry name" value="C-terminal effector domain of the bipartite response regulators"/>
    <property type="match status" value="1"/>
</dbReference>
<dbReference type="InterPro" id="IPR000792">
    <property type="entry name" value="Tscrpt_reg_LuxR_C"/>
</dbReference>
<dbReference type="PROSITE" id="PS50043">
    <property type="entry name" value="HTH_LUXR_2"/>
    <property type="match status" value="1"/>
</dbReference>
<protein>
    <submittedName>
        <fullName evidence="5">Helix-turn-helix transcriptional regulator</fullName>
    </submittedName>
</protein>
<organism evidence="5 6">
    <name type="scientific">Paenibacillus aestuarii</name>
    <dbReference type="NCBI Taxonomy" id="516965"/>
    <lineage>
        <taxon>Bacteria</taxon>
        <taxon>Bacillati</taxon>
        <taxon>Bacillota</taxon>
        <taxon>Bacilli</taxon>
        <taxon>Bacillales</taxon>
        <taxon>Paenibacillaceae</taxon>
        <taxon>Paenibacillus</taxon>
    </lineage>
</organism>
<dbReference type="InterPro" id="IPR016032">
    <property type="entry name" value="Sig_transdc_resp-reg_C-effctor"/>
</dbReference>
<evidence type="ECO:0000256" key="1">
    <source>
        <dbReference type="ARBA" id="ARBA00023015"/>
    </source>
</evidence>
<keyword evidence="1" id="KW-0805">Transcription regulation</keyword>
<keyword evidence="3" id="KW-0804">Transcription</keyword>
<dbReference type="PROSITE" id="PS00622">
    <property type="entry name" value="HTH_LUXR_1"/>
    <property type="match status" value="1"/>
</dbReference>
<feature type="domain" description="HTH luxR-type" evidence="4">
    <location>
        <begin position="23"/>
        <end position="89"/>
    </location>
</feature>
<dbReference type="Proteomes" id="UP001596044">
    <property type="component" value="Unassembled WGS sequence"/>
</dbReference>
<accession>A0ABW0KBK5</accession>
<proteinExistence type="predicted"/>
<name>A0ABW0KBK5_9BACL</name>
<dbReference type="CDD" id="cd06170">
    <property type="entry name" value="LuxR_C_like"/>
    <property type="match status" value="1"/>
</dbReference>
<dbReference type="PANTHER" id="PTHR44688:SF16">
    <property type="entry name" value="DNA-BINDING TRANSCRIPTIONAL ACTIVATOR DEVR_DOSR"/>
    <property type="match status" value="1"/>
</dbReference>
<evidence type="ECO:0000313" key="5">
    <source>
        <dbReference type="EMBL" id="MFC5450780.1"/>
    </source>
</evidence>
<dbReference type="SMART" id="SM00421">
    <property type="entry name" value="HTH_LUXR"/>
    <property type="match status" value="1"/>
</dbReference>
<evidence type="ECO:0000259" key="4">
    <source>
        <dbReference type="PROSITE" id="PS50043"/>
    </source>
</evidence>
<sequence length="90" mass="10079">MQQLQDSPVPDGCPNNNHAVIKRFAQIHLLTNREAEVVSLIALRGYSNKEIALHCTISEKTVKVHIDRIMDKVGTRSMRKLLASIISTTL</sequence>
<keyword evidence="6" id="KW-1185">Reference proteome</keyword>
<keyword evidence="2" id="KW-0238">DNA-binding</keyword>
<dbReference type="InterPro" id="IPR036388">
    <property type="entry name" value="WH-like_DNA-bd_sf"/>
</dbReference>
<comment type="caution">
    <text evidence="5">The sequence shown here is derived from an EMBL/GenBank/DDBJ whole genome shotgun (WGS) entry which is preliminary data.</text>
</comment>
<dbReference type="Gene3D" id="1.10.10.10">
    <property type="entry name" value="Winged helix-like DNA-binding domain superfamily/Winged helix DNA-binding domain"/>
    <property type="match status" value="1"/>
</dbReference>